<evidence type="ECO:0000313" key="1">
    <source>
        <dbReference type="EMBL" id="OIR05149.1"/>
    </source>
</evidence>
<name>A0A1J5SM16_9ZZZZ</name>
<reference evidence="1" key="1">
    <citation type="submission" date="2016-10" db="EMBL/GenBank/DDBJ databases">
        <title>Sequence of Gallionella enrichment culture.</title>
        <authorList>
            <person name="Poehlein A."/>
            <person name="Muehling M."/>
            <person name="Daniel R."/>
        </authorList>
    </citation>
    <scope>NUCLEOTIDE SEQUENCE</scope>
</reference>
<gene>
    <name evidence="1" type="ORF">GALL_127070</name>
</gene>
<comment type="caution">
    <text evidence="1">The sequence shown here is derived from an EMBL/GenBank/DDBJ whole genome shotgun (WGS) entry which is preliminary data.</text>
</comment>
<sequence>MKPLRTALLFAAALAAGLPALTLRAEDAPPPGPRMHHGMPSPADRVAHMTKMLGLSDTQQQQLLAVFQDQQASAKAIWSNASLDRDQRRSAMKDLWKSSQEKIKSILTPDQAAKLKEMMKEHRGHRRD</sequence>
<dbReference type="AlphaFoldDB" id="A0A1J5SM16"/>
<organism evidence="1">
    <name type="scientific">mine drainage metagenome</name>
    <dbReference type="NCBI Taxonomy" id="410659"/>
    <lineage>
        <taxon>unclassified sequences</taxon>
        <taxon>metagenomes</taxon>
        <taxon>ecological metagenomes</taxon>
    </lineage>
</organism>
<protein>
    <submittedName>
        <fullName evidence="1">Periplasmic protein</fullName>
    </submittedName>
</protein>
<dbReference type="EMBL" id="MLJW01000052">
    <property type="protein sequence ID" value="OIR05149.1"/>
    <property type="molecule type" value="Genomic_DNA"/>
</dbReference>
<accession>A0A1J5SM16</accession>
<proteinExistence type="predicted"/>